<accession>A0ACB7NWS9</accession>
<comment type="caution">
    <text evidence="1">The sequence shown here is derived from an EMBL/GenBank/DDBJ whole genome shotgun (WGS) entry which is preliminary data.</text>
</comment>
<gene>
    <name evidence="1" type="ORF">F5144DRAFT_655883</name>
</gene>
<evidence type="ECO:0000313" key="2">
    <source>
        <dbReference type="Proteomes" id="UP000724584"/>
    </source>
</evidence>
<reference evidence="1 2" key="1">
    <citation type="journal article" date="2021" name="Nat. Commun.">
        <title>Genetic determinants of endophytism in the Arabidopsis root mycobiome.</title>
        <authorList>
            <person name="Mesny F."/>
            <person name="Miyauchi S."/>
            <person name="Thiergart T."/>
            <person name="Pickel B."/>
            <person name="Atanasova L."/>
            <person name="Karlsson M."/>
            <person name="Huettel B."/>
            <person name="Barry K.W."/>
            <person name="Haridas S."/>
            <person name="Chen C."/>
            <person name="Bauer D."/>
            <person name="Andreopoulos W."/>
            <person name="Pangilinan J."/>
            <person name="LaButti K."/>
            <person name="Riley R."/>
            <person name="Lipzen A."/>
            <person name="Clum A."/>
            <person name="Drula E."/>
            <person name="Henrissat B."/>
            <person name="Kohler A."/>
            <person name="Grigoriev I.V."/>
            <person name="Martin F.M."/>
            <person name="Hacquard S."/>
        </authorList>
    </citation>
    <scope>NUCLEOTIDE SEQUENCE [LARGE SCALE GENOMIC DNA]</scope>
    <source>
        <strain evidence="1 2">MPI-SDFR-AT-0079</strain>
    </source>
</reference>
<name>A0ACB7NWS9_9PEZI</name>
<sequence>MTAFESTATSEQVVTTFAQHVKGRTFVITGAGHPSIGSSIATALAKASPAHILIASRTAANVNPVLAAIHDIDPSIKTTFVQVDLSDHVSARRASEDILAATGFKIDVLINSAGNMALKEYTLDKQGIELQFSVNHLGHFLLTNLLVPAFLSTATTGTGTSTRVVNLTSAGYQISPVRYTDPSFSSGATYDPWSGYGQAKTAQILFAYGLTQRLGSRGVVAVACHPGSNLDTKLGAHLVMEDYADVGPVTLRNTGREFAFAVEGEPRFKTFEQIGATPLIAALDPENGRVMQPVVEHAYGEGHVEKCWELSEELVVPLDIQKILGTRARESYVENARFG</sequence>
<evidence type="ECO:0000313" key="1">
    <source>
        <dbReference type="EMBL" id="KAH6622554.1"/>
    </source>
</evidence>
<dbReference type="EMBL" id="JAGIZQ010000006">
    <property type="protein sequence ID" value="KAH6622554.1"/>
    <property type="molecule type" value="Genomic_DNA"/>
</dbReference>
<keyword evidence="2" id="KW-1185">Reference proteome</keyword>
<protein>
    <submittedName>
        <fullName evidence="1">Uncharacterized protein</fullName>
    </submittedName>
</protein>
<dbReference type="Proteomes" id="UP000724584">
    <property type="component" value="Unassembled WGS sequence"/>
</dbReference>
<proteinExistence type="predicted"/>
<organism evidence="1 2">
    <name type="scientific">Chaetomium tenue</name>
    <dbReference type="NCBI Taxonomy" id="1854479"/>
    <lineage>
        <taxon>Eukaryota</taxon>
        <taxon>Fungi</taxon>
        <taxon>Dikarya</taxon>
        <taxon>Ascomycota</taxon>
        <taxon>Pezizomycotina</taxon>
        <taxon>Sordariomycetes</taxon>
        <taxon>Sordariomycetidae</taxon>
        <taxon>Sordariales</taxon>
        <taxon>Chaetomiaceae</taxon>
        <taxon>Chaetomium</taxon>
    </lineage>
</organism>